<protein>
    <submittedName>
        <fullName evidence="1">Deazaflavin-dependent oxidoreductase (Nitroreductase family)</fullName>
    </submittedName>
</protein>
<dbReference type="GO" id="GO:0016491">
    <property type="term" value="F:oxidoreductase activity"/>
    <property type="evidence" value="ECO:0007669"/>
    <property type="project" value="InterPro"/>
</dbReference>
<dbReference type="EMBL" id="JACHKF010000001">
    <property type="protein sequence ID" value="MBB6565699.1"/>
    <property type="molecule type" value="Genomic_DNA"/>
</dbReference>
<dbReference type="InterPro" id="IPR004378">
    <property type="entry name" value="F420H2_quin_Rdtase"/>
</dbReference>
<proteinExistence type="predicted"/>
<name>A0A841S3A6_9ACTN</name>
<reference evidence="1 2" key="1">
    <citation type="submission" date="2020-08" db="EMBL/GenBank/DDBJ databases">
        <title>Sequencing the genomes of 1000 actinobacteria strains.</title>
        <authorList>
            <person name="Klenk H.-P."/>
        </authorList>
    </citation>
    <scope>NUCLEOTIDE SEQUENCE [LARGE SCALE GENOMIC DNA]</scope>
    <source>
        <strain evidence="1 2">DSM 15626</strain>
    </source>
</reference>
<dbReference type="Gene3D" id="2.30.110.10">
    <property type="entry name" value="Electron Transport, Fmn-binding Protein, Chain A"/>
    <property type="match status" value="1"/>
</dbReference>
<dbReference type="RefSeq" id="WP_171674426.1">
    <property type="nucleotide sequence ID" value="NZ_BAAAGT010000001.1"/>
</dbReference>
<accession>A0A841S3A6</accession>
<comment type="caution">
    <text evidence="1">The sequence shown here is derived from an EMBL/GenBank/DDBJ whole genome shotgun (WGS) entry which is preliminary data.</text>
</comment>
<evidence type="ECO:0000313" key="2">
    <source>
        <dbReference type="Proteomes" id="UP000553957"/>
    </source>
</evidence>
<dbReference type="InterPro" id="IPR012349">
    <property type="entry name" value="Split_barrel_FMN-bd"/>
</dbReference>
<dbReference type="AlphaFoldDB" id="A0A841S3A6"/>
<evidence type="ECO:0000313" key="1">
    <source>
        <dbReference type="EMBL" id="MBB6565699.1"/>
    </source>
</evidence>
<dbReference type="Pfam" id="PF04075">
    <property type="entry name" value="F420H2_quin_red"/>
    <property type="match status" value="1"/>
</dbReference>
<dbReference type="Proteomes" id="UP000553957">
    <property type="component" value="Unassembled WGS sequence"/>
</dbReference>
<gene>
    <name evidence="1" type="ORF">HNR71_001336</name>
</gene>
<dbReference type="NCBIfam" id="TIGR00026">
    <property type="entry name" value="hi_GC_TIGR00026"/>
    <property type="match status" value="1"/>
</dbReference>
<organism evidence="1 2">
    <name type="scientific">Kribbella sandramycini</name>
    <dbReference type="NCBI Taxonomy" id="60450"/>
    <lineage>
        <taxon>Bacteria</taxon>
        <taxon>Bacillati</taxon>
        <taxon>Actinomycetota</taxon>
        <taxon>Actinomycetes</taxon>
        <taxon>Propionibacteriales</taxon>
        <taxon>Kribbellaceae</taxon>
        <taxon>Kribbella</taxon>
    </lineage>
</organism>
<dbReference type="SUPFAM" id="SSF50475">
    <property type="entry name" value="FMN-binding split barrel"/>
    <property type="match status" value="1"/>
</dbReference>
<sequence length="157" mass="17800">MPTYKQTYDRNRVITAGHGSMRVFNRIVSALTKAGISLMGSRVLSVRGRKSGEWRSTPVNLLTYDGATYLVSPRGHTQWVRNLRATPEARLQLGRTTQTFRAEELADPAKTEVLRHYLRKWSWEVGAFFEGDVTKNSPDEVLHHIAPGVPAFRLHQV</sequence>